<feature type="compositionally biased region" description="Polar residues" evidence="8">
    <location>
        <begin position="31"/>
        <end position="46"/>
    </location>
</feature>
<feature type="region of interest" description="Disordered" evidence="8">
    <location>
        <begin position="23"/>
        <end position="51"/>
    </location>
</feature>
<reference evidence="11" key="1">
    <citation type="journal article" date="2021" name="Evol. Appl.">
        <title>The genome of the Pyrenean desman and the effects of bottlenecks and inbreeding on the genomic landscape of an endangered species.</title>
        <authorList>
            <person name="Escoda L."/>
            <person name="Castresana J."/>
        </authorList>
    </citation>
    <scope>NUCLEOTIDE SEQUENCE</scope>
    <source>
        <strain evidence="11">IBE-C5619</strain>
    </source>
</reference>
<evidence type="ECO:0000256" key="2">
    <source>
        <dbReference type="ARBA" id="ARBA00006986"/>
    </source>
</evidence>
<keyword evidence="12" id="KW-1185">Reference proteome</keyword>
<keyword evidence="3 9" id="KW-0812">Transmembrane</keyword>
<keyword evidence="6 9" id="KW-0472">Membrane</keyword>
<evidence type="ECO:0000313" key="11">
    <source>
        <dbReference type="EMBL" id="KAG8519189.1"/>
    </source>
</evidence>
<evidence type="ECO:0000256" key="1">
    <source>
        <dbReference type="ARBA" id="ARBA00004479"/>
    </source>
</evidence>
<evidence type="ECO:0000256" key="10">
    <source>
        <dbReference type="SAM" id="SignalP"/>
    </source>
</evidence>
<feature type="chain" id="PRO_5035207750" evidence="10">
    <location>
        <begin position="23"/>
        <end position="114"/>
    </location>
</feature>
<feature type="signal peptide" evidence="10">
    <location>
        <begin position="1"/>
        <end position="22"/>
    </location>
</feature>
<organism evidence="11 12">
    <name type="scientific">Galemys pyrenaicus</name>
    <name type="common">Iberian desman</name>
    <name type="synonym">Pyrenean desman</name>
    <dbReference type="NCBI Taxonomy" id="202257"/>
    <lineage>
        <taxon>Eukaryota</taxon>
        <taxon>Metazoa</taxon>
        <taxon>Chordata</taxon>
        <taxon>Craniata</taxon>
        <taxon>Vertebrata</taxon>
        <taxon>Euteleostomi</taxon>
        <taxon>Mammalia</taxon>
        <taxon>Eutheria</taxon>
        <taxon>Laurasiatheria</taxon>
        <taxon>Eulipotyphla</taxon>
        <taxon>Talpidae</taxon>
        <taxon>Galemys</taxon>
    </lineage>
</organism>
<evidence type="ECO:0000256" key="4">
    <source>
        <dbReference type="ARBA" id="ARBA00022729"/>
    </source>
</evidence>
<gene>
    <name evidence="11" type="ORF">J0S82_006015</name>
</gene>
<dbReference type="PANTHER" id="PTHR28607:SF2">
    <property type="entry name" value="PROTEIN FAM174C"/>
    <property type="match status" value="1"/>
</dbReference>
<dbReference type="Pfam" id="PF06679">
    <property type="entry name" value="DUF1180"/>
    <property type="match status" value="1"/>
</dbReference>
<keyword evidence="5 9" id="KW-1133">Transmembrane helix</keyword>
<keyword evidence="7" id="KW-0325">Glycoprotein</keyword>
<dbReference type="PANTHER" id="PTHR28607">
    <property type="entry name" value="EXPRESSED PROTEIN"/>
    <property type="match status" value="1"/>
</dbReference>
<evidence type="ECO:0000256" key="5">
    <source>
        <dbReference type="ARBA" id="ARBA00022989"/>
    </source>
</evidence>
<comment type="subcellular location">
    <subcellularLocation>
        <location evidence="1">Membrane</location>
        <topology evidence="1">Single-pass type I membrane protein</topology>
    </subcellularLocation>
</comment>
<dbReference type="InterPro" id="IPR009565">
    <property type="entry name" value="FAM174-like"/>
</dbReference>
<name>A0A8J6DSM9_GALPY</name>
<evidence type="ECO:0000256" key="3">
    <source>
        <dbReference type="ARBA" id="ARBA00022692"/>
    </source>
</evidence>
<evidence type="ECO:0000256" key="7">
    <source>
        <dbReference type="ARBA" id="ARBA00023180"/>
    </source>
</evidence>
<proteinExistence type="inferred from homology"/>
<dbReference type="AlphaFoldDB" id="A0A8J6DSM9"/>
<protein>
    <submittedName>
        <fullName evidence="11">Putative membrane protein C19orf24</fullName>
    </submittedName>
</protein>
<dbReference type="GO" id="GO:0016020">
    <property type="term" value="C:membrane"/>
    <property type="evidence" value="ECO:0007669"/>
    <property type="project" value="UniProtKB-SubCell"/>
</dbReference>
<accession>A0A8J6DSM9</accession>
<sequence>MGPSVLLLSGLLLGAAPRPSLAQDTLAPPSAVTNGSRPGAPHNSTRLWPPGSPLLRSFYVLLGFSGLAVLYFLIRAFRLKKPQKRYGLLANTEDPMEMDSCEEETVFETRNLRW</sequence>
<evidence type="ECO:0000256" key="6">
    <source>
        <dbReference type="ARBA" id="ARBA00023136"/>
    </source>
</evidence>
<keyword evidence="4 10" id="KW-0732">Signal</keyword>
<comment type="similarity">
    <text evidence="2">Belongs to the FAM174 family.</text>
</comment>
<dbReference type="OrthoDB" id="5917722at2759"/>
<comment type="caution">
    <text evidence="11">The sequence shown here is derived from an EMBL/GenBank/DDBJ whole genome shotgun (WGS) entry which is preliminary data.</text>
</comment>
<dbReference type="GO" id="GO:0005576">
    <property type="term" value="C:extracellular region"/>
    <property type="evidence" value="ECO:0007669"/>
    <property type="project" value="TreeGrafter"/>
</dbReference>
<evidence type="ECO:0000256" key="8">
    <source>
        <dbReference type="SAM" id="MobiDB-lite"/>
    </source>
</evidence>
<feature type="transmembrane region" description="Helical" evidence="9">
    <location>
        <begin position="54"/>
        <end position="74"/>
    </location>
</feature>
<dbReference type="EMBL" id="JAGFMF010011614">
    <property type="protein sequence ID" value="KAG8519189.1"/>
    <property type="molecule type" value="Genomic_DNA"/>
</dbReference>
<dbReference type="Proteomes" id="UP000700334">
    <property type="component" value="Unassembled WGS sequence"/>
</dbReference>
<evidence type="ECO:0000256" key="9">
    <source>
        <dbReference type="SAM" id="Phobius"/>
    </source>
</evidence>
<evidence type="ECO:0000313" key="12">
    <source>
        <dbReference type="Proteomes" id="UP000700334"/>
    </source>
</evidence>